<feature type="chain" id="PRO_5040289443" evidence="2">
    <location>
        <begin position="20"/>
        <end position="226"/>
    </location>
</feature>
<gene>
    <name evidence="3" type="ORF">O181_065488</name>
</gene>
<accession>A0A9Q3I2N1</accession>
<evidence type="ECO:0000313" key="4">
    <source>
        <dbReference type="Proteomes" id="UP000765509"/>
    </source>
</evidence>
<evidence type="ECO:0000256" key="2">
    <source>
        <dbReference type="SAM" id="SignalP"/>
    </source>
</evidence>
<name>A0A9Q3I2N1_9BASI</name>
<evidence type="ECO:0000256" key="1">
    <source>
        <dbReference type="SAM" id="MobiDB-lite"/>
    </source>
</evidence>
<feature type="compositionally biased region" description="Basic and acidic residues" evidence="1">
    <location>
        <begin position="52"/>
        <end position="80"/>
    </location>
</feature>
<comment type="caution">
    <text evidence="3">The sequence shown here is derived from an EMBL/GenBank/DDBJ whole genome shotgun (WGS) entry which is preliminary data.</text>
</comment>
<dbReference type="Proteomes" id="UP000765509">
    <property type="component" value="Unassembled WGS sequence"/>
</dbReference>
<feature type="compositionally biased region" description="Polar residues" evidence="1">
    <location>
        <begin position="167"/>
        <end position="181"/>
    </location>
</feature>
<proteinExistence type="predicted"/>
<feature type="compositionally biased region" description="Basic residues" evidence="1">
    <location>
        <begin position="121"/>
        <end position="134"/>
    </location>
</feature>
<keyword evidence="2" id="KW-0732">Signal</keyword>
<feature type="compositionally biased region" description="Basic and acidic residues" evidence="1">
    <location>
        <begin position="182"/>
        <end position="200"/>
    </location>
</feature>
<organism evidence="3 4">
    <name type="scientific">Austropuccinia psidii MF-1</name>
    <dbReference type="NCBI Taxonomy" id="1389203"/>
    <lineage>
        <taxon>Eukaryota</taxon>
        <taxon>Fungi</taxon>
        <taxon>Dikarya</taxon>
        <taxon>Basidiomycota</taxon>
        <taxon>Pucciniomycotina</taxon>
        <taxon>Pucciniomycetes</taxon>
        <taxon>Pucciniales</taxon>
        <taxon>Sphaerophragmiaceae</taxon>
        <taxon>Austropuccinia</taxon>
    </lineage>
</organism>
<feature type="compositionally biased region" description="Polar residues" evidence="1">
    <location>
        <begin position="204"/>
        <end position="217"/>
    </location>
</feature>
<feature type="compositionally biased region" description="Basic and acidic residues" evidence="1">
    <location>
        <begin position="148"/>
        <end position="166"/>
    </location>
</feature>
<dbReference type="AlphaFoldDB" id="A0A9Q3I2N1"/>
<feature type="region of interest" description="Disordered" evidence="1">
    <location>
        <begin position="44"/>
        <end position="226"/>
    </location>
</feature>
<protein>
    <submittedName>
        <fullName evidence="3">Uncharacterized protein</fullName>
    </submittedName>
</protein>
<reference evidence="3" key="1">
    <citation type="submission" date="2021-03" db="EMBL/GenBank/DDBJ databases">
        <title>Draft genome sequence of rust myrtle Austropuccinia psidii MF-1, a brazilian biotype.</title>
        <authorList>
            <person name="Quecine M.C."/>
            <person name="Pachon D.M.R."/>
            <person name="Bonatelli M.L."/>
            <person name="Correr F.H."/>
            <person name="Franceschini L.M."/>
            <person name="Leite T.F."/>
            <person name="Margarido G.R.A."/>
            <person name="Almeida C.A."/>
            <person name="Ferrarezi J.A."/>
            <person name="Labate C.A."/>
        </authorList>
    </citation>
    <scope>NUCLEOTIDE SEQUENCE</scope>
    <source>
        <strain evidence="3">MF-1</strain>
    </source>
</reference>
<keyword evidence="4" id="KW-1185">Reference proteome</keyword>
<evidence type="ECO:0000313" key="3">
    <source>
        <dbReference type="EMBL" id="MBW0525773.1"/>
    </source>
</evidence>
<dbReference type="EMBL" id="AVOT02032057">
    <property type="protein sequence ID" value="MBW0525773.1"/>
    <property type="molecule type" value="Genomic_DNA"/>
</dbReference>
<sequence>MHKNLLLVLVSVVVPYISGIATNGWALNRLGSLTPSKYLIRREETTATEPVLPDKNDGDNNTKGDGGKQNVHDHEHEHSQTGKVGPTLPVGKPETELPVDPIHGQQQNALDPNVQEPDGKHKGKGQTHGGHHAHSGNSALKKMNQKLQEMEKKIEDLTKRVEELEGKQTSSTTSANEQTQSNEEKPKENKDPNKPKKADKAASLNVNANPINGSITGDNKPDGQLP</sequence>
<feature type="signal peptide" evidence="2">
    <location>
        <begin position="1"/>
        <end position="19"/>
    </location>
</feature>